<proteinExistence type="predicted"/>
<keyword evidence="4" id="KW-1185">Reference proteome</keyword>
<dbReference type="GO" id="GO:0000155">
    <property type="term" value="F:phosphorelay sensor kinase activity"/>
    <property type="evidence" value="ECO:0007669"/>
    <property type="project" value="InterPro"/>
</dbReference>
<dbReference type="PANTHER" id="PTHR34220:SF7">
    <property type="entry name" value="SENSOR HISTIDINE KINASE YPDA"/>
    <property type="match status" value="1"/>
</dbReference>
<dbReference type="OrthoDB" id="9792992at2"/>
<dbReference type="Proteomes" id="UP000293162">
    <property type="component" value="Unassembled WGS sequence"/>
</dbReference>
<keyword evidence="3" id="KW-0808">Transferase</keyword>
<dbReference type="AlphaFoldDB" id="A0A4Q5M1Z7"/>
<evidence type="ECO:0000259" key="2">
    <source>
        <dbReference type="Pfam" id="PF06580"/>
    </source>
</evidence>
<accession>A0A4Q5M1Z7</accession>
<protein>
    <submittedName>
        <fullName evidence="3">Histidine kinase</fullName>
    </submittedName>
</protein>
<dbReference type="GO" id="GO:0016020">
    <property type="term" value="C:membrane"/>
    <property type="evidence" value="ECO:0007669"/>
    <property type="project" value="InterPro"/>
</dbReference>
<dbReference type="EMBL" id="SEWF01000008">
    <property type="protein sequence ID" value="RYU96281.1"/>
    <property type="molecule type" value="Genomic_DNA"/>
</dbReference>
<keyword evidence="1" id="KW-0812">Transmembrane</keyword>
<feature type="transmembrane region" description="Helical" evidence="1">
    <location>
        <begin position="71"/>
        <end position="89"/>
    </location>
</feature>
<dbReference type="RefSeq" id="WP_130020262.1">
    <property type="nucleotide sequence ID" value="NZ_SEWF01000008.1"/>
</dbReference>
<evidence type="ECO:0000313" key="3">
    <source>
        <dbReference type="EMBL" id="RYU96281.1"/>
    </source>
</evidence>
<keyword evidence="3" id="KW-0418">Kinase</keyword>
<keyword evidence="1" id="KW-1133">Transmembrane helix</keyword>
<organism evidence="3 4">
    <name type="scientific">Emticicia agri</name>
    <dbReference type="NCBI Taxonomy" id="2492393"/>
    <lineage>
        <taxon>Bacteria</taxon>
        <taxon>Pseudomonadati</taxon>
        <taxon>Bacteroidota</taxon>
        <taxon>Cytophagia</taxon>
        <taxon>Cytophagales</taxon>
        <taxon>Leadbetterellaceae</taxon>
        <taxon>Emticicia</taxon>
    </lineage>
</organism>
<keyword evidence="1" id="KW-0472">Membrane</keyword>
<reference evidence="3 4" key="1">
    <citation type="submission" date="2019-02" db="EMBL/GenBank/DDBJ databases">
        <title>Bacterial novel species Emticicia sp. 17J42-9 isolated from soil.</title>
        <authorList>
            <person name="Jung H.-Y."/>
        </authorList>
    </citation>
    <scope>NUCLEOTIDE SEQUENCE [LARGE SCALE GENOMIC DNA]</scope>
    <source>
        <strain evidence="3 4">17J42-9</strain>
    </source>
</reference>
<dbReference type="PANTHER" id="PTHR34220">
    <property type="entry name" value="SENSOR HISTIDINE KINASE YPDA"/>
    <property type="match status" value="1"/>
</dbReference>
<feature type="transmembrane region" description="Helical" evidence="1">
    <location>
        <begin position="35"/>
        <end position="59"/>
    </location>
</feature>
<gene>
    <name evidence="3" type="ORF">EWM59_07135</name>
</gene>
<feature type="transmembrane region" description="Helical" evidence="1">
    <location>
        <begin position="7"/>
        <end position="29"/>
    </location>
</feature>
<evidence type="ECO:0000256" key="1">
    <source>
        <dbReference type="SAM" id="Phobius"/>
    </source>
</evidence>
<sequence>MNQTRINFRLIQVVLWMMVYTMLVLYFTQKNRWEIGFVTANIFVIFFLVAVYGNANYLIIKYFHRNKYWEYGVYSTAFLLVTVFLRMSIEDQLLNRVFIRHTFYGWNYTHFSFLLITQFLAFLFGFLLRISIDYVDLLHTQEILKNKQLTSELNLLKAQVQPHFLFNTLNNIYSLSVSHSPKTSEMIAKLSDMMRYFVDEATKEKVPLETEIKFLENYIELEQIRILNPLKLTFVNTIANRYFLIPPMLLIPFVENVFKHGVNKTLKDNEAEISLSLANSILHYTVKNKTFNQKAATWRSLSNLQKRLALLYPDNFGFEAYCKDGYFYASLSFPVL</sequence>
<feature type="domain" description="Signal transduction histidine kinase internal region" evidence="2">
    <location>
        <begin position="152"/>
        <end position="226"/>
    </location>
</feature>
<dbReference type="InterPro" id="IPR010559">
    <property type="entry name" value="Sig_transdc_His_kin_internal"/>
</dbReference>
<dbReference type="InterPro" id="IPR050640">
    <property type="entry name" value="Bact_2-comp_sensor_kinase"/>
</dbReference>
<name>A0A4Q5M1Z7_9BACT</name>
<feature type="transmembrane region" description="Helical" evidence="1">
    <location>
        <begin position="109"/>
        <end position="128"/>
    </location>
</feature>
<comment type="caution">
    <text evidence="3">The sequence shown here is derived from an EMBL/GenBank/DDBJ whole genome shotgun (WGS) entry which is preliminary data.</text>
</comment>
<evidence type="ECO:0000313" key="4">
    <source>
        <dbReference type="Proteomes" id="UP000293162"/>
    </source>
</evidence>
<dbReference type="Pfam" id="PF06580">
    <property type="entry name" value="His_kinase"/>
    <property type="match status" value="1"/>
</dbReference>